<dbReference type="InterPro" id="IPR016947">
    <property type="entry name" value="UCP030140"/>
</dbReference>
<dbReference type="Pfam" id="PF08761">
    <property type="entry name" value="dUTPase_2"/>
    <property type="match status" value="2"/>
</dbReference>
<name>A0ABU4J279_9BACI</name>
<keyword evidence="1" id="KW-0378">Hydrolase</keyword>
<dbReference type="GO" id="GO:0004170">
    <property type="term" value="F:dUTP diphosphatase activity"/>
    <property type="evidence" value="ECO:0007669"/>
    <property type="project" value="UniProtKB-EC"/>
</dbReference>
<dbReference type="RefSeq" id="WP_318757192.1">
    <property type="nucleotide sequence ID" value="NZ_JAWUZT010000005.1"/>
</dbReference>
<evidence type="ECO:0000313" key="2">
    <source>
        <dbReference type="Proteomes" id="UP001284771"/>
    </source>
</evidence>
<sequence length="178" mass="20979">MNLKYLYEIQAGLMAHIEKNHPVQEGEDRNEKRLLAFIVELGECAQEHRGFKYWSKDQQPRTKAVRVPAMMEEDKEYYNPLLEEYVDGLHFVLELGLAYGIKQLTISETLQYDTITEQFLQIIKAVLNYRNVQKQIKYSVLIRLYLGLGEMLGFTQDEIEQAYLAKNEINHNRQLSNY</sequence>
<dbReference type="SUPFAM" id="SSF101386">
    <property type="entry name" value="all-alpha NTP pyrophosphatases"/>
    <property type="match status" value="1"/>
</dbReference>
<dbReference type="Gene3D" id="1.10.4010.10">
    <property type="entry name" value="Type II deoxyuridine triphosphatase"/>
    <property type="match status" value="1"/>
</dbReference>
<dbReference type="CDD" id="cd11527">
    <property type="entry name" value="NTP-PPase_dUTPase"/>
    <property type="match status" value="1"/>
</dbReference>
<accession>A0ABU4J279</accession>
<dbReference type="Proteomes" id="UP001284771">
    <property type="component" value="Unassembled WGS sequence"/>
</dbReference>
<reference evidence="2" key="1">
    <citation type="submission" date="2023-07" db="EMBL/GenBank/DDBJ databases">
        <title>Draft genomic sequences of Priestia flexa CCM isolated from the soil of an abandoned mine contaminated by free cyanide in the high Andean zone of Tacna, Peru.</title>
        <authorList>
            <person name="Caceda Quiroz C.J."/>
            <person name="Maraza Chooque G.J."/>
            <person name="Fora Quispe G.L."/>
            <person name="Carpio Mamani M."/>
        </authorList>
    </citation>
    <scope>NUCLEOTIDE SEQUENCE [LARGE SCALE GENOMIC DNA]</scope>
    <source>
        <strain evidence="2">CCM</strain>
    </source>
</reference>
<dbReference type="EMBL" id="JAWUZT010000005">
    <property type="protein sequence ID" value="MDW8515100.1"/>
    <property type="molecule type" value="Genomic_DNA"/>
</dbReference>
<dbReference type="EC" id="3.6.1.23" evidence="1"/>
<keyword evidence="2" id="KW-1185">Reference proteome</keyword>
<evidence type="ECO:0000313" key="1">
    <source>
        <dbReference type="EMBL" id="MDW8515100.1"/>
    </source>
</evidence>
<organism evidence="1 2">
    <name type="scientific">Priestia flexa</name>
    <dbReference type="NCBI Taxonomy" id="86664"/>
    <lineage>
        <taxon>Bacteria</taxon>
        <taxon>Bacillati</taxon>
        <taxon>Bacillota</taxon>
        <taxon>Bacilli</taxon>
        <taxon>Bacillales</taxon>
        <taxon>Bacillaceae</taxon>
        <taxon>Priestia</taxon>
    </lineage>
</organism>
<protein>
    <submittedName>
        <fullName evidence="1">dUTP diphosphatase</fullName>
        <ecNumber evidence="1">3.6.1.23</ecNumber>
    </submittedName>
</protein>
<comment type="caution">
    <text evidence="1">The sequence shown here is derived from an EMBL/GenBank/DDBJ whole genome shotgun (WGS) entry which is preliminary data.</text>
</comment>
<gene>
    <name evidence="1" type="ORF">RIB56_03065</name>
</gene>
<dbReference type="InterPro" id="IPR014871">
    <property type="entry name" value="dUTPase/dCTP_pyrophosphatase"/>
</dbReference>
<proteinExistence type="predicted"/>
<dbReference type="PIRSF" id="PIRSF030140">
    <property type="entry name" value="UCP030140"/>
    <property type="match status" value="1"/>
</dbReference>